<organism evidence="1 2">
    <name type="scientific">Candidatus Minimicrobia vallesae</name>
    <dbReference type="NCBI Taxonomy" id="2841264"/>
    <lineage>
        <taxon>Bacteria</taxon>
        <taxon>Candidatus Saccharimonadota</taxon>
        <taxon>Candidatus Saccharimonadota incertae sedis</taxon>
        <taxon>Candidatus Minimicrobia</taxon>
    </lineage>
</organism>
<accession>A0A8F1M9C8</accession>
<dbReference type="Proteomes" id="UP000677117">
    <property type="component" value="Chromosome"/>
</dbReference>
<evidence type="ECO:0000313" key="1">
    <source>
        <dbReference type="EMBL" id="QWQ31185.1"/>
    </source>
</evidence>
<dbReference type="KEGG" id="mvl:KOY49_03230"/>
<proteinExistence type="predicted"/>
<dbReference type="AlphaFoldDB" id="A0A8F1M9C8"/>
<dbReference type="RefSeq" id="WP_232735981.1">
    <property type="nucleotide sequence ID" value="NZ_CP076459.1"/>
</dbReference>
<dbReference type="EMBL" id="CP076459">
    <property type="protein sequence ID" value="QWQ31185.1"/>
    <property type="molecule type" value="Genomic_DNA"/>
</dbReference>
<evidence type="ECO:0000313" key="2">
    <source>
        <dbReference type="Proteomes" id="UP000677117"/>
    </source>
</evidence>
<sequence>MKRLKLFPKTFLVSIGLFAALIILVHALVYTLMPQFYLQQKEREAADNLMALVAELRGKSAEDMRRLSREFAQVEKC</sequence>
<gene>
    <name evidence="1" type="ORF">KOY49_03230</name>
</gene>
<reference evidence="1" key="1">
    <citation type="submission" date="2021-06" db="EMBL/GenBank/DDBJ databases">
        <title>An adapted protocol for Saccharibacteria cultivation: two new species join this phylum of Candidate Phyla Radiations.</title>
        <authorList>
            <person name="Ibrahim A."/>
            <person name="Maatouk M."/>
            <person name="Raoult D."/>
            <person name="Bittar F."/>
        </authorList>
    </citation>
    <scope>NUCLEOTIDE SEQUENCE</scope>
    <source>
        <strain evidence="1">IHU2</strain>
    </source>
</reference>
<keyword evidence="2" id="KW-1185">Reference proteome</keyword>
<name>A0A8F1M9C8_9BACT</name>
<protein>
    <submittedName>
        <fullName evidence="1">Uncharacterized protein</fullName>
    </submittedName>
</protein>